<dbReference type="OrthoDB" id="9930022at2759"/>
<evidence type="ECO:0000259" key="1">
    <source>
        <dbReference type="SMART" id="SM00829"/>
    </source>
</evidence>
<reference evidence="2 3" key="1">
    <citation type="journal article" date="2019" name="Nat. Ecol. Evol.">
        <title>Megaphylogeny resolves global patterns of mushroom evolution.</title>
        <authorList>
            <person name="Varga T."/>
            <person name="Krizsan K."/>
            <person name="Foldi C."/>
            <person name="Dima B."/>
            <person name="Sanchez-Garcia M."/>
            <person name="Sanchez-Ramirez S."/>
            <person name="Szollosi G.J."/>
            <person name="Szarkandi J.G."/>
            <person name="Papp V."/>
            <person name="Albert L."/>
            <person name="Andreopoulos W."/>
            <person name="Angelini C."/>
            <person name="Antonin V."/>
            <person name="Barry K.W."/>
            <person name="Bougher N.L."/>
            <person name="Buchanan P."/>
            <person name="Buyck B."/>
            <person name="Bense V."/>
            <person name="Catcheside P."/>
            <person name="Chovatia M."/>
            <person name="Cooper J."/>
            <person name="Damon W."/>
            <person name="Desjardin D."/>
            <person name="Finy P."/>
            <person name="Geml J."/>
            <person name="Haridas S."/>
            <person name="Hughes K."/>
            <person name="Justo A."/>
            <person name="Karasinski D."/>
            <person name="Kautmanova I."/>
            <person name="Kiss B."/>
            <person name="Kocsube S."/>
            <person name="Kotiranta H."/>
            <person name="LaButti K.M."/>
            <person name="Lechner B.E."/>
            <person name="Liimatainen K."/>
            <person name="Lipzen A."/>
            <person name="Lukacs Z."/>
            <person name="Mihaltcheva S."/>
            <person name="Morgado L.N."/>
            <person name="Niskanen T."/>
            <person name="Noordeloos M.E."/>
            <person name="Ohm R.A."/>
            <person name="Ortiz-Santana B."/>
            <person name="Ovrebo C."/>
            <person name="Racz N."/>
            <person name="Riley R."/>
            <person name="Savchenko A."/>
            <person name="Shiryaev A."/>
            <person name="Soop K."/>
            <person name="Spirin V."/>
            <person name="Szebenyi C."/>
            <person name="Tomsovsky M."/>
            <person name="Tulloss R.E."/>
            <person name="Uehling J."/>
            <person name="Grigoriev I.V."/>
            <person name="Vagvolgyi C."/>
            <person name="Papp T."/>
            <person name="Martin F.M."/>
            <person name="Miettinen O."/>
            <person name="Hibbett D.S."/>
            <person name="Nagy L.G."/>
        </authorList>
    </citation>
    <scope>NUCLEOTIDE SEQUENCE [LARGE SCALE GENOMIC DNA]</scope>
    <source>
        <strain evidence="2 3">CBS 962.96</strain>
    </source>
</reference>
<dbReference type="InterPro" id="IPR013149">
    <property type="entry name" value="ADH-like_C"/>
</dbReference>
<dbReference type="Proteomes" id="UP000297245">
    <property type="component" value="Unassembled WGS sequence"/>
</dbReference>
<gene>
    <name evidence="2" type="ORF">K435DRAFT_746498</name>
</gene>
<proteinExistence type="predicted"/>
<feature type="domain" description="Enoyl reductase (ER)" evidence="1">
    <location>
        <begin position="19"/>
        <end position="359"/>
    </location>
</feature>
<organism evidence="2 3">
    <name type="scientific">Dendrothele bispora (strain CBS 962.96)</name>
    <dbReference type="NCBI Taxonomy" id="1314807"/>
    <lineage>
        <taxon>Eukaryota</taxon>
        <taxon>Fungi</taxon>
        <taxon>Dikarya</taxon>
        <taxon>Basidiomycota</taxon>
        <taxon>Agaricomycotina</taxon>
        <taxon>Agaricomycetes</taxon>
        <taxon>Agaricomycetidae</taxon>
        <taxon>Agaricales</taxon>
        <taxon>Agaricales incertae sedis</taxon>
        <taxon>Dendrothele</taxon>
    </lineage>
</organism>
<protein>
    <submittedName>
        <fullName evidence="2">NAD-P-binding protein</fullName>
    </submittedName>
</protein>
<dbReference type="EMBL" id="ML179053">
    <property type="protein sequence ID" value="THV04720.1"/>
    <property type="molecule type" value="Genomic_DNA"/>
</dbReference>
<evidence type="ECO:0000313" key="3">
    <source>
        <dbReference type="Proteomes" id="UP000297245"/>
    </source>
</evidence>
<dbReference type="SMART" id="SM00829">
    <property type="entry name" value="PKS_ER"/>
    <property type="match status" value="1"/>
</dbReference>
<dbReference type="SUPFAM" id="SSF50129">
    <property type="entry name" value="GroES-like"/>
    <property type="match status" value="1"/>
</dbReference>
<dbReference type="AlphaFoldDB" id="A0A4S8MP05"/>
<dbReference type="InterPro" id="IPR036291">
    <property type="entry name" value="NAD(P)-bd_dom_sf"/>
</dbReference>
<dbReference type="CDD" id="cd08276">
    <property type="entry name" value="MDR7"/>
    <property type="match status" value="1"/>
</dbReference>
<dbReference type="PANTHER" id="PTHR45033:SF2">
    <property type="entry name" value="ZINC-TYPE ALCOHOL DEHYDROGENASE-LIKE PROTEIN C1773.06C"/>
    <property type="match status" value="1"/>
</dbReference>
<dbReference type="InterPro" id="IPR020843">
    <property type="entry name" value="ER"/>
</dbReference>
<dbReference type="SUPFAM" id="SSF51735">
    <property type="entry name" value="NAD(P)-binding Rossmann-fold domains"/>
    <property type="match status" value="1"/>
</dbReference>
<dbReference type="Pfam" id="PF08240">
    <property type="entry name" value="ADH_N"/>
    <property type="match status" value="1"/>
</dbReference>
<dbReference type="Pfam" id="PF00107">
    <property type="entry name" value="ADH_zinc_N"/>
    <property type="match status" value="1"/>
</dbReference>
<dbReference type="Gene3D" id="3.90.180.10">
    <property type="entry name" value="Medium-chain alcohol dehydrogenases, catalytic domain"/>
    <property type="match status" value="1"/>
</dbReference>
<dbReference type="InterPro" id="IPR013154">
    <property type="entry name" value="ADH-like_N"/>
</dbReference>
<dbReference type="InterPro" id="IPR011032">
    <property type="entry name" value="GroES-like_sf"/>
</dbReference>
<dbReference type="GO" id="GO:0016491">
    <property type="term" value="F:oxidoreductase activity"/>
    <property type="evidence" value="ECO:0007669"/>
    <property type="project" value="InterPro"/>
</dbReference>
<dbReference type="PANTHER" id="PTHR45033">
    <property type="match status" value="1"/>
</dbReference>
<keyword evidence="3" id="KW-1185">Reference proteome</keyword>
<accession>A0A4S8MP05</accession>
<dbReference type="InterPro" id="IPR052711">
    <property type="entry name" value="Zinc_ADH-like"/>
</dbReference>
<sequence>MTVPATMKRYILRNADTQGLDGMTLQTDAPVPRPGPGQVLVKVHAVTLNARDVQIASNTYPNPAQAKPDVIPVSDASCEIVGIGPPLPDGEPIQWKVGDRVLPNFTPGFHSGKINHKVVSVPTYGGGRDGFLCEYQVVAADDLVATPSYLSHEEACTLPIAALTTYNCFYGYDPVLKAGDTVLLLGTGGCSIAGLQMALAAGCTTIITSSSVTKLQRAKNLGAHHIINYRETPDWEQEVKRITNGRGVDHVVEIGGKETLRKSIASCKMGGVVSIIGYLSDYGDEKNADPTYDYAKAILFAGCTVRGVFVGSKEQFEDMNRLYERAQIKPVVDRVYNFDQAKEAFQYVSKGYHFNKVVINVS</sequence>
<evidence type="ECO:0000313" key="2">
    <source>
        <dbReference type="EMBL" id="THV04720.1"/>
    </source>
</evidence>
<dbReference type="Gene3D" id="3.40.50.720">
    <property type="entry name" value="NAD(P)-binding Rossmann-like Domain"/>
    <property type="match status" value="1"/>
</dbReference>
<name>A0A4S8MP05_DENBC</name>